<name>A0ABV3S101_9GAMM</name>
<evidence type="ECO:0000259" key="4">
    <source>
        <dbReference type="Pfam" id="PF13439"/>
    </source>
</evidence>
<dbReference type="PANTHER" id="PTHR12526">
    <property type="entry name" value="GLYCOSYLTRANSFERASE"/>
    <property type="match status" value="1"/>
</dbReference>
<evidence type="ECO:0000313" key="6">
    <source>
        <dbReference type="Proteomes" id="UP001556636"/>
    </source>
</evidence>
<protein>
    <submittedName>
        <fullName evidence="5">Glycosyltransferase family 4 protein</fullName>
        <ecNumber evidence="5">2.4.-.-</ecNumber>
    </submittedName>
</protein>
<evidence type="ECO:0000256" key="1">
    <source>
        <dbReference type="ARBA" id="ARBA00022676"/>
    </source>
</evidence>
<keyword evidence="1 5" id="KW-0328">Glycosyltransferase</keyword>
<dbReference type="SUPFAM" id="SSF53756">
    <property type="entry name" value="UDP-Glycosyltransferase/glycogen phosphorylase"/>
    <property type="match status" value="1"/>
</dbReference>
<dbReference type="InterPro" id="IPR001296">
    <property type="entry name" value="Glyco_trans_1"/>
</dbReference>
<dbReference type="Gene3D" id="3.40.50.2000">
    <property type="entry name" value="Glycogen Phosphorylase B"/>
    <property type="match status" value="2"/>
</dbReference>
<dbReference type="EMBL" id="JBAKFG010000002">
    <property type="protein sequence ID" value="MEX0373093.1"/>
    <property type="molecule type" value="Genomic_DNA"/>
</dbReference>
<dbReference type="Proteomes" id="UP001556636">
    <property type="component" value="Unassembled WGS sequence"/>
</dbReference>
<accession>A0ABV3S101</accession>
<evidence type="ECO:0000256" key="2">
    <source>
        <dbReference type="ARBA" id="ARBA00022679"/>
    </source>
</evidence>
<organism evidence="5 6">
    <name type="scientific">Spiribacter roseus</name>
    <dbReference type="NCBI Taxonomy" id="1855875"/>
    <lineage>
        <taxon>Bacteria</taxon>
        <taxon>Pseudomonadati</taxon>
        <taxon>Pseudomonadota</taxon>
        <taxon>Gammaproteobacteria</taxon>
        <taxon>Chromatiales</taxon>
        <taxon>Ectothiorhodospiraceae</taxon>
        <taxon>Spiribacter</taxon>
    </lineage>
</organism>
<dbReference type="CDD" id="cd03801">
    <property type="entry name" value="GT4_PimA-like"/>
    <property type="match status" value="1"/>
</dbReference>
<reference evidence="5 6" key="1">
    <citation type="submission" date="2024-02" db="EMBL/GenBank/DDBJ databases">
        <title>New especies of Spiribacter isolated from saline water.</title>
        <authorList>
            <person name="Leon M.J."/>
            <person name="De La Haba R."/>
            <person name="Sanchez-Porro C."/>
            <person name="Ventosa A."/>
        </authorList>
    </citation>
    <scope>NUCLEOTIDE SEQUENCE [LARGE SCALE GENOMIC DNA]</scope>
    <source>
        <strain evidence="6">ag22IC6-196</strain>
    </source>
</reference>
<dbReference type="GO" id="GO:0016757">
    <property type="term" value="F:glycosyltransferase activity"/>
    <property type="evidence" value="ECO:0007669"/>
    <property type="project" value="UniProtKB-KW"/>
</dbReference>
<dbReference type="PANTHER" id="PTHR12526:SF510">
    <property type="entry name" value="D-INOSITOL 3-PHOSPHATE GLYCOSYLTRANSFERASE"/>
    <property type="match status" value="1"/>
</dbReference>
<evidence type="ECO:0000313" key="5">
    <source>
        <dbReference type="EMBL" id="MEX0373093.1"/>
    </source>
</evidence>
<sequence length="378" mass="41710">MTDSSVPLRVLHLCLSQSWGGLEMYPARVTPELQRQGWAVHGMALAGTRVADAFKAVGVEPLTVGSRPAALLQLPRILRYLDRHDIRVVHAHKSSDMQIAALLAQRRPGLRLFFTDHMGVKKPKKDLYHRWAYAKARRVFSISQATQQWNRAALPVPAERLVQLYYGIDLQAHGAPMSDQHRREMRRSLEVDDQAVVIALPGRVTRSKGHSVWVEALRRLNEQPTLPHWQGVVVGEASGADARPGGFADELRATVEREGLTHRVVFAGFRRDLATCLQAVDIACIPSEREAFGLSVIESMAADCAVIGSASGAIPELIDQDRGRVADPADPGAWTAAIAELVADADLRVRLAAAGREWVNARFTLAEHVERLVGYYRG</sequence>
<feature type="domain" description="Glycosyltransferase subfamily 4-like N-terminal" evidence="4">
    <location>
        <begin position="19"/>
        <end position="171"/>
    </location>
</feature>
<dbReference type="Pfam" id="PF00534">
    <property type="entry name" value="Glycos_transf_1"/>
    <property type="match status" value="1"/>
</dbReference>
<feature type="domain" description="Glycosyl transferase family 1" evidence="3">
    <location>
        <begin position="182"/>
        <end position="358"/>
    </location>
</feature>
<dbReference type="Pfam" id="PF13439">
    <property type="entry name" value="Glyco_transf_4"/>
    <property type="match status" value="1"/>
</dbReference>
<keyword evidence="2 5" id="KW-0808">Transferase</keyword>
<gene>
    <name evidence="5" type="ORF">V6X51_06540</name>
</gene>
<proteinExistence type="predicted"/>
<dbReference type="EC" id="2.4.-.-" evidence="5"/>
<comment type="caution">
    <text evidence="5">The sequence shown here is derived from an EMBL/GenBank/DDBJ whole genome shotgun (WGS) entry which is preliminary data.</text>
</comment>
<evidence type="ECO:0000259" key="3">
    <source>
        <dbReference type="Pfam" id="PF00534"/>
    </source>
</evidence>
<dbReference type="InterPro" id="IPR028098">
    <property type="entry name" value="Glyco_trans_4-like_N"/>
</dbReference>
<dbReference type="RefSeq" id="WP_367951518.1">
    <property type="nucleotide sequence ID" value="NZ_JBAKFG010000002.1"/>
</dbReference>
<keyword evidence="6" id="KW-1185">Reference proteome</keyword>